<dbReference type="AlphaFoldDB" id="A0A7I8V7M1"/>
<dbReference type="Pfam" id="PF00097">
    <property type="entry name" value="zf-C3HC4"/>
    <property type="match status" value="1"/>
</dbReference>
<dbReference type="CDD" id="cd16574">
    <property type="entry name" value="RING-HC_Topors"/>
    <property type="match status" value="1"/>
</dbReference>
<feature type="compositionally biased region" description="Polar residues" evidence="10">
    <location>
        <begin position="300"/>
        <end position="311"/>
    </location>
</feature>
<keyword evidence="13" id="KW-1185">Reference proteome</keyword>
<evidence type="ECO:0000313" key="12">
    <source>
        <dbReference type="EMBL" id="CAD5111661.1"/>
    </source>
</evidence>
<dbReference type="SMART" id="SM00184">
    <property type="entry name" value="RING"/>
    <property type="match status" value="1"/>
</dbReference>
<feature type="compositionally biased region" description="Low complexity" evidence="10">
    <location>
        <begin position="319"/>
        <end position="329"/>
    </location>
</feature>
<keyword evidence="8" id="KW-0804">Transcription</keyword>
<dbReference type="SUPFAM" id="SSF57850">
    <property type="entry name" value="RING/U-box"/>
    <property type="match status" value="1"/>
</dbReference>
<accession>A0A7I8V7M1</accession>
<reference evidence="12 13" key="1">
    <citation type="submission" date="2020-08" db="EMBL/GenBank/DDBJ databases">
        <authorList>
            <person name="Hejnol A."/>
        </authorList>
    </citation>
    <scope>NUCLEOTIDE SEQUENCE [LARGE SCALE GENOMIC DNA]</scope>
</reference>
<feature type="region of interest" description="Disordered" evidence="10">
    <location>
        <begin position="276"/>
        <end position="344"/>
    </location>
</feature>
<evidence type="ECO:0000256" key="9">
    <source>
        <dbReference type="PROSITE-ProRule" id="PRU00175"/>
    </source>
</evidence>
<evidence type="ECO:0000256" key="8">
    <source>
        <dbReference type="ARBA" id="ARBA00023163"/>
    </source>
</evidence>
<dbReference type="EMBL" id="CAJFCJ010000002">
    <property type="protein sequence ID" value="CAD5111661.1"/>
    <property type="molecule type" value="Genomic_DNA"/>
</dbReference>
<evidence type="ECO:0000256" key="7">
    <source>
        <dbReference type="ARBA" id="ARBA00023015"/>
    </source>
</evidence>
<evidence type="ECO:0000259" key="11">
    <source>
        <dbReference type="PROSITE" id="PS50089"/>
    </source>
</evidence>
<evidence type="ECO:0000256" key="4">
    <source>
        <dbReference type="ARBA" id="ARBA00022723"/>
    </source>
</evidence>
<feature type="compositionally biased region" description="Basic residues" evidence="10">
    <location>
        <begin position="450"/>
        <end position="459"/>
    </location>
</feature>
<comment type="caution">
    <text evidence="12">The sequence shown here is derived from an EMBL/GenBank/DDBJ whole genome shotgun (WGS) entry which is preliminary data.</text>
</comment>
<gene>
    <name evidence="12" type="ORF">DGYR_LOCUS921</name>
</gene>
<organism evidence="12 13">
    <name type="scientific">Dimorphilus gyrociliatus</name>
    <dbReference type="NCBI Taxonomy" id="2664684"/>
    <lineage>
        <taxon>Eukaryota</taxon>
        <taxon>Metazoa</taxon>
        <taxon>Spiralia</taxon>
        <taxon>Lophotrochozoa</taxon>
        <taxon>Annelida</taxon>
        <taxon>Polychaeta</taxon>
        <taxon>Polychaeta incertae sedis</taxon>
        <taxon>Dinophilidae</taxon>
        <taxon>Dimorphilus</taxon>
    </lineage>
</organism>
<dbReference type="OrthoDB" id="365379at2759"/>
<feature type="region of interest" description="Disordered" evidence="10">
    <location>
        <begin position="432"/>
        <end position="485"/>
    </location>
</feature>
<evidence type="ECO:0000256" key="2">
    <source>
        <dbReference type="ARBA" id="ARBA00012483"/>
    </source>
</evidence>
<feature type="compositionally biased region" description="Low complexity" evidence="10">
    <location>
        <begin position="619"/>
        <end position="636"/>
    </location>
</feature>
<dbReference type="InterPro" id="IPR058746">
    <property type="entry name" value="Znf_RING-type_Topors"/>
</dbReference>
<feature type="domain" description="RING-type" evidence="11">
    <location>
        <begin position="26"/>
        <end position="65"/>
    </location>
</feature>
<dbReference type="PANTHER" id="PTHR46077:SF1">
    <property type="entry name" value="TOP1 BINDING ARGININE_SERINE RICH PROTEIN, E3 UBIQUITIN LIGASE"/>
    <property type="match status" value="1"/>
</dbReference>
<keyword evidence="7" id="KW-0805">Transcription regulation</keyword>
<sequence length="636" mass="73090">MSRRSVRLKAKMEERLSPRPKSPKNCSICLGETENKCFTDECSHEFCFVCLMEWSKVKAECPLCKRKFKKIMYNIRSYSDCDEYIVPVIDRSDPIGIEPTLSSINPLTYFGAFRHRHARLPNRETLTPGFREPVIDSHLSRLHESFMVGSLRFKRHMNSRWRNSESFRESSTSSRELSEWVRRELLNIFTSSGRYSSLHSSFEEIVSQVLDAIDRHPVDSIPLRNMLQVHLGNGTDEFIFKLRYHAPRGHSSRNCFSNLNNGDDDVVVLNDNSLTVNTESNSRRRKRPAQKRTSRAVNLPSFSLDSSSDNEINPHFQRSTKSNRASSSSIECLGSSDDSGIMDDRTPAAVFQGRSRPKRRTSYINRMLSRTSANPPSRWFPHYSIGLRRSSPVISLRSTSLGDVEAADDEVQIISSKAAEVECINLVDETSNFSNEQNGESNEISVGIERRKRKRSQSFRRKDFSNKKFNAKEPSSSNSRDNENMEFESWLSAVERVDRTSRQNSRRNSAEDIRNQDESVSENRKESPAKRKKGSLRKDSARLNRTVFNDDINMMEWKKDYEKRRKNDTYFPFEKNMKIFADDTSDDDDENFERARAMSMVYNRPKEKKSPSDQEEDASTSGSSCGGTSSSSTNDS</sequence>
<dbReference type="InterPro" id="IPR018957">
    <property type="entry name" value="Znf_C3HC4_RING-type"/>
</dbReference>
<dbReference type="GO" id="GO:0061630">
    <property type="term" value="F:ubiquitin protein ligase activity"/>
    <property type="evidence" value="ECO:0007669"/>
    <property type="project" value="UniProtKB-EC"/>
</dbReference>
<comment type="catalytic activity">
    <reaction evidence="1">
        <text>S-ubiquitinyl-[E2 ubiquitin-conjugating enzyme]-L-cysteine + [acceptor protein]-L-lysine = [E2 ubiquitin-conjugating enzyme]-L-cysteine + N(6)-ubiquitinyl-[acceptor protein]-L-lysine.</text>
        <dbReference type="EC" id="2.3.2.27"/>
    </reaction>
</comment>
<dbReference type="Proteomes" id="UP000549394">
    <property type="component" value="Unassembled WGS sequence"/>
</dbReference>
<name>A0A7I8V7M1_9ANNE</name>
<keyword evidence="5 9" id="KW-0863">Zinc-finger</keyword>
<dbReference type="PROSITE" id="PS00518">
    <property type="entry name" value="ZF_RING_1"/>
    <property type="match status" value="1"/>
</dbReference>
<feature type="region of interest" description="Disordered" evidence="10">
    <location>
        <begin position="497"/>
        <end position="541"/>
    </location>
</feature>
<keyword evidence="4" id="KW-0479">Metal-binding</keyword>
<dbReference type="InterPro" id="IPR001841">
    <property type="entry name" value="Znf_RING"/>
</dbReference>
<keyword evidence="6" id="KW-0862">Zinc</keyword>
<evidence type="ECO:0000256" key="6">
    <source>
        <dbReference type="ARBA" id="ARBA00022833"/>
    </source>
</evidence>
<feature type="region of interest" description="Disordered" evidence="10">
    <location>
        <begin position="598"/>
        <end position="636"/>
    </location>
</feature>
<evidence type="ECO:0000256" key="5">
    <source>
        <dbReference type="ARBA" id="ARBA00022771"/>
    </source>
</evidence>
<dbReference type="InterPro" id="IPR013083">
    <property type="entry name" value="Znf_RING/FYVE/PHD"/>
</dbReference>
<dbReference type="PROSITE" id="PS50089">
    <property type="entry name" value="ZF_RING_2"/>
    <property type="match status" value="1"/>
</dbReference>
<proteinExistence type="predicted"/>
<dbReference type="GO" id="GO:0006513">
    <property type="term" value="P:protein monoubiquitination"/>
    <property type="evidence" value="ECO:0007669"/>
    <property type="project" value="TreeGrafter"/>
</dbReference>
<dbReference type="Gene3D" id="3.30.40.10">
    <property type="entry name" value="Zinc/RING finger domain, C3HC4 (zinc finger)"/>
    <property type="match status" value="1"/>
</dbReference>
<evidence type="ECO:0000256" key="1">
    <source>
        <dbReference type="ARBA" id="ARBA00000900"/>
    </source>
</evidence>
<dbReference type="InterPro" id="IPR017907">
    <property type="entry name" value="Znf_RING_CS"/>
</dbReference>
<feature type="compositionally biased region" description="Basic and acidic residues" evidence="10">
    <location>
        <begin position="508"/>
        <end position="529"/>
    </location>
</feature>
<evidence type="ECO:0000313" key="13">
    <source>
        <dbReference type="Proteomes" id="UP000549394"/>
    </source>
</evidence>
<feature type="region of interest" description="Disordered" evidence="10">
    <location>
        <begin position="1"/>
        <end position="22"/>
    </location>
</feature>
<evidence type="ECO:0000256" key="3">
    <source>
        <dbReference type="ARBA" id="ARBA00022679"/>
    </source>
</evidence>
<dbReference type="PANTHER" id="PTHR46077">
    <property type="entry name" value="E3 UBIQUITIN-PROTEIN LIGASE TOPORS"/>
    <property type="match status" value="1"/>
</dbReference>
<evidence type="ECO:0000256" key="10">
    <source>
        <dbReference type="SAM" id="MobiDB-lite"/>
    </source>
</evidence>
<dbReference type="EC" id="2.3.2.27" evidence="2"/>
<dbReference type="GO" id="GO:0008270">
    <property type="term" value="F:zinc ion binding"/>
    <property type="evidence" value="ECO:0007669"/>
    <property type="project" value="UniProtKB-KW"/>
</dbReference>
<feature type="compositionally biased region" description="Basic residues" evidence="10">
    <location>
        <begin position="283"/>
        <end position="294"/>
    </location>
</feature>
<keyword evidence="3" id="KW-0808">Transferase</keyword>
<feature type="compositionally biased region" description="Polar residues" evidence="10">
    <location>
        <begin position="432"/>
        <end position="444"/>
    </location>
</feature>
<protein>
    <recommendedName>
        <fullName evidence="2">RING-type E3 ubiquitin transferase</fullName>
        <ecNumber evidence="2">2.3.2.27</ecNumber>
    </recommendedName>
</protein>
<dbReference type="GO" id="GO:0000209">
    <property type="term" value="P:protein polyubiquitination"/>
    <property type="evidence" value="ECO:0007669"/>
    <property type="project" value="TreeGrafter"/>
</dbReference>